<protein>
    <submittedName>
        <fullName evidence="4">Kelch 18</fullName>
    </submittedName>
</protein>
<evidence type="ECO:0000256" key="2">
    <source>
        <dbReference type="ARBA" id="ARBA00022737"/>
    </source>
</evidence>
<dbReference type="PANTHER" id="PTHR24412:SF497">
    <property type="entry name" value="KELCH-LIKE PROTEIN 18"/>
    <property type="match status" value="1"/>
</dbReference>
<dbReference type="InterPro" id="IPR011705">
    <property type="entry name" value="BACK"/>
</dbReference>
<dbReference type="InterPro" id="IPR015915">
    <property type="entry name" value="Kelch-typ_b-propeller"/>
</dbReference>
<dbReference type="Gene3D" id="3.30.710.10">
    <property type="entry name" value="Potassium Channel Kv1.1, Chain A"/>
    <property type="match status" value="1"/>
</dbReference>
<dbReference type="STRING" id="10195.A0A3M7S7S8"/>
<proteinExistence type="predicted"/>
<dbReference type="InterPro" id="IPR011333">
    <property type="entry name" value="SKP1/BTB/POZ_sf"/>
</dbReference>
<organism evidence="4 5">
    <name type="scientific">Brachionus plicatilis</name>
    <name type="common">Marine rotifer</name>
    <name type="synonym">Brachionus muelleri</name>
    <dbReference type="NCBI Taxonomy" id="10195"/>
    <lineage>
        <taxon>Eukaryota</taxon>
        <taxon>Metazoa</taxon>
        <taxon>Spiralia</taxon>
        <taxon>Gnathifera</taxon>
        <taxon>Rotifera</taxon>
        <taxon>Eurotatoria</taxon>
        <taxon>Monogononta</taxon>
        <taxon>Pseudotrocha</taxon>
        <taxon>Ploima</taxon>
        <taxon>Brachionidae</taxon>
        <taxon>Brachionus</taxon>
    </lineage>
</organism>
<evidence type="ECO:0000256" key="1">
    <source>
        <dbReference type="ARBA" id="ARBA00022441"/>
    </source>
</evidence>
<dbReference type="FunFam" id="1.25.40.420:FF:000001">
    <property type="entry name" value="Kelch-like family member 12"/>
    <property type="match status" value="1"/>
</dbReference>
<keyword evidence="1" id="KW-0880">Kelch repeat</keyword>
<dbReference type="InterPro" id="IPR000210">
    <property type="entry name" value="BTB/POZ_dom"/>
</dbReference>
<dbReference type="AlphaFoldDB" id="A0A3M7S7S8"/>
<dbReference type="Pfam" id="PF24681">
    <property type="entry name" value="Kelch_KLHDC2_KLHL20_DRC7"/>
    <property type="match status" value="1"/>
</dbReference>
<dbReference type="InterPro" id="IPR017096">
    <property type="entry name" value="BTB-kelch_protein"/>
</dbReference>
<evidence type="ECO:0000313" key="5">
    <source>
        <dbReference type="Proteomes" id="UP000276133"/>
    </source>
</evidence>
<dbReference type="SMART" id="SM00875">
    <property type="entry name" value="BACK"/>
    <property type="match status" value="1"/>
</dbReference>
<keyword evidence="5" id="KW-1185">Reference proteome</keyword>
<evidence type="ECO:0000259" key="3">
    <source>
        <dbReference type="PROSITE" id="PS50097"/>
    </source>
</evidence>
<gene>
    <name evidence="4" type="ORF">BpHYR1_045882</name>
</gene>
<sequence>MELRSKSINPNVPLLGNTNYANTLSLFSNLNSTIANMSVNSSQLSSKISSLSNTILSSAENFSDPNWSNNGFQNMEEIRRLGKLCDITIMAQDHKYTAHRIVLAASIPYFNAMFLHDLVESKQDVITINNIDPIALEQIINYSYNGKITISNENVQSLLIGANFFHLKSIKNACCDFVKKRLTVQDALCLRNFADQLMCHDLVLAVNRFINKNFLKIAQTQEFLDLGHEELAELLRRDELNVECEEQVYEILLDWVKQDETNRIDNLYDLLKLIRLPLVAPVYLVETIGKEIMIRNNLKSRDLLDEAIYYHLLPDKRNNIKVFNLKPRCCNDAFGLIYVIGGMNSTGGSLSTVEVYDCVNDKWKVAESMVTSRSRVAVAVLQGKLYAIGGYNGLERLSTVEVFEPETKKWRRVASISKPRSALGSAVLNNKLYVCGGYDGFASSDTVEMYDPKNDKWTILSNMKKHRSATGITAFNSMIYAAGGHDGYRIYDSVECYDTQKDSWSFAAPMKTKRCRLGLAGLNGKLYAAGGYDSLNFLNSVEKYDPIEDKWEFVASMNVKRSRMALITCNSRLYAIGGYDGICNLNSVEMYDPEIDQWTIVSPMIAHEGVVGVGVLPFDINLPFPNETPLGSRKDASQSSQISFPNSKPILNNYYSLMEEEEEENNQFATIINPNSMLNQNNRNSN</sequence>
<dbReference type="Pfam" id="PF01344">
    <property type="entry name" value="Kelch_1"/>
    <property type="match status" value="2"/>
</dbReference>
<dbReference type="Proteomes" id="UP000276133">
    <property type="component" value="Unassembled WGS sequence"/>
</dbReference>
<dbReference type="Gene3D" id="2.120.10.80">
    <property type="entry name" value="Kelch-type beta propeller"/>
    <property type="match status" value="2"/>
</dbReference>
<name>A0A3M7S7S8_BRAPC</name>
<dbReference type="Pfam" id="PF00651">
    <property type="entry name" value="BTB"/>
    <property type="match status" value="1"/>
</dbReference>
<dbReference type="InterPro" id="IPR006652">
    <property type="entry name" value="Kelch_1"/>
</dbReference>
<dbReference type="Pfam" id="PF07707">
    <property type="entry name" value="BACK"/>
    <property type="match status" value="1"/>
</dbReference>
<dbReference type="Gene3D" id="1.25.40.420">
    <property type="match status" value="1"/>
</dbReference>
<dbReference type="EMBL" id="REGN01001916">
    <property type="protein sequence ID" value="RNA31620.1"/>
    <property type="molecule type" value="Genomic_DNA"/>
</dbReference>
<dbReference type="OrthoDB" id="45365at2759"/>
<dbReference type="SUPFAM" id="SSF117281">
    <property type="entry name" value="Kelch motif"/>
    <property type="match status" value="2"/>
</dbReference>
<dbReference type="SMART" id="SM00225">
    <property type="entry name" value="BTB"/>
    <property type="match status" value="1"/>
</dbReference>
<comment type="caution">
    <text evidence="4">The sequence shown here is derived from an EMBL/GenBank/DDBJ whole genome shotgun (WGS) entry which is preliminary data.</text>
</comment>
<dbReference type="SUPFAM" id="SSF54695">
    <property type="entry name" value="POZ domain"/>
    <property type="match status" value="1"/>
</dbReference>
<dbReference type="SMART" id="SM00612">
    <property type="entry name" value="Kelch"/>
    <property type="match status" value="6"/>
</dbReference>
<dbReference type="PANTHER" id="PTHR24412">
    <property type="entry name" value="KELCH PROTEIN"/>
    <property type="match status" value="1"/>
</dbReference>
<accession>A0A3M7S7S8</accession>
<reference evidence="4 5" key="1">
    <citation type="journal article" date="2018" name="Sci. Rep.">
        <title>Genomic signatures of local adaptation to the degree of environmental predictability in rotifers.</title>
        <authorList>
            <person name="Franch-Gras L."/>
            <person name="Hahn C."/>
            <person name="Garcia-Roger E.M."/>
            <person name="Carmona M.J."/>
            <person name="Serra M."/>
            <person name="Gomez A."/>
        </authorList>
    </citation>
    <scope>NUCLEOTIDE SEQUENCE [LARGE SCALE GENOMIC DNA]</scope>
    <source>
        <strain evidence="4">HYR1</strain>
    </source>
</reference>
<keyword evidence="2" id="KW-0677">Repeat</keyword>
<feature type="domain" description="BTB" evidence="3">
    <location>
        <begin position="85"/>
        <end position="152"/>
    </location>
</feature>
<evidence type="ECO:0000313" key="4">
    <source>
        <dbReference type="EMBL" id="RNA31620.1"/>
    </source>
</evidence>
<dbReference type="PROSITE" id="PS50097">
    <property type="entry name" value="BTB"/>
    <property type="match status" value="1"/>
</dbReference>
<dbReference type="PIRSF" id="PIRSF037037">
    <property type="entry name" value="Kelch-like_protein_gigaxonin"/>
    <property type="match status" value="1"/>
</dbReference>